<dbReference type="Gene3D" id="3.30.450.20">
    <property type="entry name" value="PAS domain"/>
    <property type="match status" value="1"/>
</dbReference>
<dbReference type="NCBIfam" id="TIGR00229">
    <property type="entry name" value="sensory_box"/>
    <property type="match status" value="1"/>
</dbReference>
<dbReference type="InterPro" id="IPR052163">
    <property type="entry name" value="DGC-Regulatory_Protein"/>
</dbReference>
<dbReference type="Proteomes" id="UP000009102">
    <property type="component" value="Chromosome"/>
</dbReference>
<dbReference type="KEGG" id="hna:Hneap_0485"/>
<dbReference type="RefSeq" id="WP_012823376.1">
    <property type="nucleotide sequence ID" value="NC_013422.1"/>
</dbReference>
<dbReference type="Gene3D" id="3.30.70.270">
    <property type="match status" value="1"/>
</dbReference>
<keyword evidence="3" id="KW-1185">Reference proteome</keyword>
<dbReference type="SMART" id="SM00091">
    <property type="entry name" value="PAS"/>
    <property type="match status" value="1"/>
</dbReference>
<dbReference type="eggNOG" id="COG2199">
    <property type="taxonomic scope" value="Bacteria"/>
</dbReference>
<dbReference type="InterPro" id="IPR000160">
    <property type="entry name" value="GGDEF_dom"/>
</dbReference>
<dbReference type="HOGENOM" id="CLU_297681_0_0_6"/>
<dbReference type="NCBIfam" id="TIGR00254">
    <property type="entry name" value="GGDEF"/>
    <property type="match status" value="1"/>
</dbReference>
<dbReference type="CDD" id="cd00130">
    <property type="entry name" value="PAS"/>
    <property type="match status" value="1"/>
</dbReference>
<evidence type="ECO:0000313" key="3">
    <source>
        <dbReference type="Proteomes" id="UP000009102"/>
    </source>
</evidence>
<dbReference type="Pfam" id="PF13426">
    <property type="entry name" value="PAS_9"/>
    <property type="match status" value="1"/>
</dbReference>
<dbReference type="Gene3D" id="3.30.450.40">
    <property type="match status" value="3"/>
</dbReference>
<name>D0KY17_HALNC</name>
<dbReference type="SMART" id="SM00065">
    <property type="entry name" value="GAF"/>
    <property type="match status" value="3"/>
</dbReference>
<dbReference type="OrthoDB" id="7052318at2"/>
<evidence type="ECO:0000313" key="2">
    <source>
        <dbReference type="EMBL" id="ACX95340.1"/>
    </source>
</evidence>
<evidence type="ECO:0000259" key="1">
    <source>
        <dbReference type="PROSITE" id="PS50887"/>
    </source>
</evidence>
<feature type="domain" description="GGDEF" evidence="1">
    <location>
        <begin position="863"/>
        <end position="1007"/>
    </location>
</feature>
<reference evidence="2 3" key="1">
    <citation type="submission" date="2009-10" db="EMBL/GenBank/DDBJ databases">
        <title>Complete sequence of Halothiobacillus neapolitanus c2.</title>
        <authorList>
            <consortium name="US DOE Joint Genome Institute"/>
            <person name="Lucas S."/>
            <person name="Copeland A."/>
            <person name="Lapidus A."/>
            <person name="Glavina del Rio T."/>
            <person name="Tice H."/>
            <person name="Bruce D."/>
            <person name="Goodwin L."/>
            <person name="Pitluck S."/>
            <person name="Davenport K."/>
            <person name="Brettin T."/>
            <person name="Detter J.C."/>
            <person name="Han C."/>
            <person name="Tapia R."/>
            <person name="Larimer F."/>
            <person name="Land M."/>
            <person name="Hauser L."/>
            <person name="Kyrpides N."/>
            <person name="Mikhailova N."/>
            <person name="Kerfeld C."/>
            <person name="Cannon G."/>
            <person name="Heinhort S."/>
        </authorList>
    </citation>
    <scope>NUCLEOTIDE SEQUENCE [LARGE SCALE GENOMIC DNA]</scope>
    <source>
        <strain evidence="3">ATCC 23641 / c2</strain>
    </source>
</reference>
<dbReference type="AlphaFoldDB" id="D0KY17"/>
<dbReference type="SUPFAM" id="SSF55785">
    <property type="entry name" value="PYP-like sensor domain (PAS domain)"/>
    <property type="match status" value="1"/>
</dbReference>
<dbReference type="InterPro" id="IPR003018">
    <property type="entry name" value="GAF"/>
</dbReference>
<dbReference type="CDD" id="cd01949">
    <property type="entry name" value="GGDEF"/>
    <property type="match status" value="1"/>
</dbReference>
<dbReference type="PROSITE" id="PS50887">
    <property type="entry name" value="GGDEF"/>
    <property type="match status" value="1"/>
</dbReference>
<protein>
    <submittedName>
        <fullName evidence="2">Diguanylate cyclase with PAS/PAC and GAF sensors</fullName>
    </submittedName>
</protein>
<dbReference type="SMART" id="SM00267">
    <property type="entry name" value="GGDEF"/>
    <property type="match status" value="1"/>
</dbReference>
<gene>
    <name evidence="2" type="ordered locus">Hneap_0485</name>
</gene>
<dbReference type="SUPFAM" id="SSF55073">
    <property type="entry name" value="Nucleotide cyclase"/>
    <property type="match status" value="1"/>
</dbReference>
<dbReference type="InterPro" id="IPR000014">
    <property type="entry name" value="PAS"/>
</dbReference>
<organism evidence="2 3">
    <name type="scientific">Halothiobacillus neapolitanus (strain ATCC 23641 / DSM 15147 / CIP 104769 / NCIMB 8539 / c2)</name>
    <name type="common">Thiobacillus neapolitanus</name>
    <dbReference type="NCBI Taxonomy" id="555778"/>
    <lineage>
        <taxon>Bacteria</taxon>
        <taxon>Pseudomonadati</taxon>
        <taxon>Pseudomonadota</taxon>
        <taxon>Gammaproteobacteria</taxon>
        <taxon>Chromatiales</taxon>
        <taxon>Halothiobacillaceae</taxon>
        <taxon>Halothiobacillus</taxon>
    </lineage>
</organism>
<accession>D0KY17</accession>
<dbReference type="Pfam" id="PF13185">
    <property type="entry name" value="GAF_2"/>
    <property type="match status" value="3"/>
</dbReference>
<dbReference type="InterPro" id="IPR035965">
    <property type="entry name" value="PAS-like_dom_sf"/>
</dbReference>
<dbReference type="PANTHER" id="PTHR46663:SF2">
    <property type="entry name" value="GGDEF DOMAIN-CONTAINING PROTEIN"/>
    <property type="match status" value="1"/>
</dbReference>
<dbReference type="Pfam" id="PF00990">
    <property type="entry name" value="GGDEF"/>
    <property type="match status" value="1"/>
</dbReference>
<dbReference type="eggNOG" id="COG2203">
    <property type="taxonomic scope" value="Bacteria"/>
</dbReference>
<dbReference type="InterPro" id="IPR029787">
    <property type="entry name" value="Nucleotide_cyclase"/>
</dbReference>
<dbReference type="EMBL" id="CP001801">
    <property type="protein sequence ID" value="ACX95340.1"/>
    <property type="molecule type" value="Genomic_DNA"/>
</dbReference>
<sequence>MTSPADTFLDLSTSVLRDLVAGQSPKDLAARICLRIEQMRPGRIASVMWAGDGDERLHVFAAPSAPQGLIDQLDGLTPGAHAGSCGSAAHSGVPALVSDIETDSRWDDLRPLAQQWHLRSCWSLPLFHNDRLLGTFALSGMVSDVPTDDDILLLQFAATLVSALLHHEYQMMQRQRLTDQKSRLIDFNHMLAKVNQKIVSVESERELLQPLCDLAVRYAHLKLVLLARPDETLRFRFLAASGATGYTDGLYISADPDLPEGQGTMGRTWRSEQAYFNTSFEHSEFLQPWQSRARQFGLKATATLPVLRGGKMFAVLAVYHAEPDVFDGPLQDVLRELALSISRGLDRLDARKLQNALFNNAFVGVFLVQGRVIKSCNPQAAHMFGYSLDDMVGMPVRDFFASDIEYARLDKAFSKMSKSQVVQRQSMVCVRRDRKLLQCDVSGRMFIDNEGEHSVWTVLDATERETQAQRLHRIAGFRELLSELNQFSADPANMQQVKDHDLYDFVCQVLSQNNALKLVWIGSPLPGGGGFDVLASSGELNWHSDCLPMQSEQPLSSGKLMREHTAQRCWHENQTILLTYEIPSTDGRGGQSVARSTVSLPIHIDGTLTAVLTICGHSEDILDQDAISFFDNLVLNIERGLQNIRQRNQIMRLQGLYRALMQQADVVLRAQTVPDMLFGTCEKLVQETPFNAIYLRKPNADGVMDVLASTGSGAAALQNVISVVAEDARDQLIVRAWLTQKTAIENDLLGNARLAEYHPFLRAHRWHSALVTPVRRGGELWSVMGFVCEDHDVFDPQTVELCERVAELLGRGLDELDNKQRLVSLQSEEAYRARHDRLTDLPNRFALEQYLPQALARSKKNGRMLALGMMDLDDFKPVNDQFGHETGDRLLRELAGRLRARLRAQDFLVRLGGDEFVVVIGDIDPDHAIAHLQLALSRLHEAVEEGFEEGFEVAPDRFATVGLSGGFALYPKDGEDGDTLLRKADATMYQSKTRKNTRAQWWQLFDQEGIV</sequence>
<proteinExistence type="predicted"/>
<dbReference type="PANTHER" id="PTHR46663">
    <property type="entry name" value="DIGUANYLATE CYCLASE DGCT-RELATED"/>
    <property type="match status" value="1"/>
</dbReference>
<dbReference type="STRING" id="555778.Hneap_0485"/>
<dbReference type="SUPFAM" id="SSF55781">
    <property type="entry name" value="GAF domain-like"/>
    <property type="match status" value="4"/>
</dbReference>
<dbReference type="InterPro" id="IPR029016">
    <property type="entry name" value="GAF-like_dom_sf"/>
</dbReference>
<dbReference type="InterPro" id="IPR043128">
    <property type="entry name" value="Rev_trsase/Diguanyl_cyclase"/>
</dbReference>